<dbReference type="Gene3D" id="2.60.40.1180">
    <property type="entry name" value="Golgi alpha-mannosidase II"/>
    <property type="match status" value="1"/>
</dbReference>
<evidence type="ECO:0000313" key="6">
    <source>
        <dbReference type="EMBL" id="MCW3787954.1"/>
    </source>
</evidence>
<dbReference type="InterPro" id="IPR015341">
    <property type="entry name" value="Glyco_hydro_38_cen"/>
</dbReference>
<evidence type="ECO:0000256" key="2">
    <source>
        <dbReference type="ARBA" id="ARBA00022723"/>
    </source>
</evidence>
<dbReference type="InterPro" id="IPR011682">
    <property type="entry name" value="Glyco_hydro_38_C"/>
</dbReference>
<organism evidence="6 7">
    <name type="scientific">Plebeiibacterium sediminum</name>
    <dbReference type="NCBI Taxonomy" id="2992112"/>
    <lineage>
        <taxon>Bacteria</taxon>
        <taxon>Pseudomonadati</taxon>
        <taxon>Bacteroidota</taxon>
        <taxon>Bacteroidia</taxon>
        <taxon>Marinilabiliales</taxon>
        <taxon>Marinilabiliaceae</taxon>
        <taxon>Plebeiibacterium</taxon>
    </lineage>
</organism>
<dbReference type="PROSITE" id="PS50022">
    <property type="entry name" value="FA58C_3"/>
    <property type="match status" value="1"/>
</dbReference>
<proteinExistence type="inferred from homology"/>
<evidence type="ECO:0000313" key="7">
    <source>
        <dbReference type="Proteomes" id="UP001209229"/>
    </source>
</evidence>
<dbReference type="Gene3D" id="2.60.120.260">
    <property type="entry name" value="Galactose-binding domain-like"/>
    <property type="match status" value="1"/>
</dbReference>
<reference evidence="6" key="1">
    <citation type="submission" date="2022-10" db="EMBL/GenBank/DDBJ databases">
        <authorList>
            <person name="Yu W.X."/>
        </authorList>
    </citation>
    <scope>NUCLEOTIDE SEQUENCE</scope>
    <source>
        <strain evidence="6">AAT</strain>
    </source>
</reference>
<dbReference type="GO" id="GO:0004559">
    <property type="term" value="F:alpha-mannosidase activity"/>
    <property type="evidence" value="ECO:0007669"/>
    <property type="project" value="InterPro"/>
</dbReference>
<dbReference type="Pfam" id="PF18962">
    <property type="entry name" value="Por_Secre_tail"/>
    <property type="match status" value="1"/>
</dbReference>
<dbReference type="SUPFAM" id="SSF88713">
    <property type="entry name" value="Glycoside hydrolase/deacetylase"/>
    <property type="match status" value="1"/>
</dbReference>
<dbReference type="InterPro" id="IPR011013">
    <property type="entry name" value="Gal_mutarotase_sf_dom"/>
</dbReference>
<dbReference type="PANTHER" id="PTHR46017">
    <property type="entry name" value="ALPHA-MANNOSIDASE 2C1"/>
    <property type="match status" value="1"/>
</dbReference>
<dbReference type="Pfam" id="PF09261">
    <property type="entry name" value="Alpha-mann_mid"/>
    <property type="match status" value="1"/>
</dbReference>
<dbReference type="RefSeq" id="WP_301191518.1">
    <property type="nucleotide sequence ID" value="NZ_JAPDPJ010000040.1"/>
</dbReference>
<dbReference type="NCBIfam" id="TIGR04183">
    <property type="entry name" value="Por_Secre_tail"/>
    <property type="match status" value="1"/>
</dbReference>
<evidence type="ECO:0000256" key="1">
    <source>
        <dbReference type="ARBA" id="ARBA00009792"/>
    </source>
</evidence>
<accession>A0AAE3M6D3</accession>
<dbReference type="Pfam" id="PF07748">
    <property type="entry name" value="Glyco_hydro_38C"/>
    <property type="match status" value="1"/>
</dbReference>
<dbReference type="Gene3D" id="3.20.110.10">
    <property type="entry name" value="Glycoside hydrolase 38, N terminal domain"/>
    <property type="match status" value="1"/>
</dbReference>
<dbReference type="SUPFAM" id="SSF74650">
    <property type="entry name" value="Galactose mutarotase-like"/>
    <property type="match status" value="1"/>
</dbReference>
<dbReference type="InterPro" id="IPR028995">
    <property type="entry name" value="Glyco_hydro_57/38_cen_sf"/>
</dbReference>
<dbReference type="InterPro" id="IPR000421">
    <property type="entry name" value="FA58C"/>
</dbReference>
<evidence type="ECO:0000256" key="3">
    <source>
        <dbReference type="ARBA" id="ARBA00022801"/>
    </source>
</evidence>
<dbReference type="InterPro" id="IPR000602">
    <property type="entry name" value="Glyco_hydro_38_N"/>
</dbReference>
<dbReference type="GO" id="GO:0030246">
    <property type="term" value="F:carbohydrate binding"/>
    <property type="evidence" value="ECO:0007669"/>
    <property type="project" value="InterPro"/>
</dbReference>
<protein>
    <submittedName>
        <fullName evidence="6">T9SS type A sorting domain-containing protein</fullName>
    </submittedName>
</protein>
<comment type="caution">
    <text evidence="6">The sequence shown here is derived from an EMBL/GenBank/DDBJ whole genome shotgun (WGS) entry which is preliminary data.</text>
</comment>
<dbReference type="InterPro" id="IPR037094">
    <property type="entry name" value="Glyco_hydro_38_cen_sf"/>
</dbReference>
<dbReference type="InterPro" id="IPR008979">
    <property type="entry name" value="Galactose-bd-like_sf"/>
</dbReference>
<name>A0AAE3M6D3_9BACT</name>
<dbReference type="EMBL" id="JAPDPJ010000040">
    <property type="protein sequence ID" value="MCW3787954.1"/>
    <property type="molecule type" value="Genomic_DNA"/>
</dbReference>
<comment type="similarity">
    <text evidence="1">Belongs to the glycosyl hydrolase 38 family.</text>
</comment>
<dbReference type="SUPFAM" id="SSF49785">
    <property type="entry name" value="Galactose-binding domain-like"/>
    <property type="match status" value="1"/>
</dbReference>
<keyword evidence="7" id="KW-1185">Reference proteome</keyword>
<dbReference type="InterPro" id="IPR027291">
    <property type="entry name" value="Glyco_hydro_38_N_sf"/>
</dbReference>
<keyword evidence="2" id="KW-0479">Metal-binding</keyword>
<dbReference type="InterPro" id="IPR011330">
    <property type="entry name" value="Glyco_hydro/deAcase_b/a-brl"/>
</dbReference>
<sequence length="1505" mass="168321">MKIKDNLQRRTTLFLVFICIGIGSLFSQENYISLTISGQNADCIVEDKSNLTEVVSIDRDGWAFYSSTVQEQGCISDESGIIRTAAGVKYNLSSYNDVNTFLLKPDFATSLSIGLSETVQTSEIWLLGTAANGSNKILVTVEYTDGSTDESILEFLDWYQNSQYGVSYFGMGRIDTENSNLDERYNFSLFDRIVPTDESKSIVSINIEHIEGSGYVAIFGASAYDISTTREQEYSLYLLSNSHLDTQWNWELENTIGDYIPNTMNDNFNLFENYQNFHFNFESAIHYMWMKEYYPEKWEVLKNYVDEGRWNISGGAINANDVMVPSAESIMRNFLYGQEFYKEEFGRKGGTDVMLPDCFGFPYSLPTLAKHCGYVGFHSAKLAWGSAYDYNSLFNFGRWKGVDGSEIMALLKPGPYDAHEEFRKDLSYDGEILAKCISNQQEFGVASTCRYIGPRGDRGGGLDEETAIWLEKNMTSSGPVKVIMESPDNYFASFSGEQVANLPVWDNELPMRIHGVGCYTSQTILKYWNRKNELLAGATEKSSVVSDWMGMLNYPSEEIKESWIRILWHQFHDDLTGTSIPKSYRYGYNDAVLNQLELSENLRNSVGAVSRNLNTNVSGIPVVVYNPLSIAQTELVEASIKIDGQPNSLIVTDGEGHTVMSQILGYDSSTNELKFLFVASVQSLGYSIYNIEASEEAPINDESLIVTENSLENDVFKLTLDANGDVSSIYDKVQAKELLSAPIRLSLQSDVSTTWPAWEITSETVFSDPYSYVDEGVNVSIEEDGPLRIALKVVRTKEESEYVQYIRLSSQTSTDRVDFVNEVNWKTTGTLLKAEFPLVAQNDIAKFDLSIGAIDRSNSTGDLYEVAGHQWADITNSDGAYGVSILNDCKYGWDKPSDNTLRLSLIHTPKVENSYTYQAHQDFGLNKFLFSFYRHIGEWSESTVWEGEKVNQPLMAFQAPKYDGTLGRSFGFASVNTPKVAIKALKQAEESDDVIIRVYELSGEEQNNVVINFPSEILSATEVNGLEEYSGSATISGKSLVFNIGGFAPKTFSVKLADPDFKEDMNPVSNPVSLTYNIDVMSSDSNRNDGEFCETGLSYPTELLGDYVESEGIQFEMGPREDDLLNAVRCEGQTISLDYNEGTNSKLYLLAASTQRDGALGEFVIDDETHTINIGNFAGSVGQWPNQYSYGYYRVEDVGFTATHRHNNNTLENELYKFLYMFKYAIPVTADVQELRLPNNPDIIVFAATLSNNENDNVIPVTDITSLPDFIEVEPLFNTVKCGSVLTPTSVSVSDQTNDRESGFMAIDNDPYTKWCDNSSADKWIELNFGKDVEICGWQVLHGAIENEGFITSDFSLQRFVNDNWVDIDIVNNNTSNVTYYDVEPFVTSKVRLHIVNAQQGSNEAARIYGFNVYGSQLATGIFKHKLNSKTFKIYPNPTNGQEHLRVNTEEIGIINIYSLSGQLIYTNTVGIGITDIKASGLLSGSYVVCLLSKSGVSTQKLVVF</sequence>
<evidence type="ECO:0000259" key="5">
    <source>
        <dbReference type="PROSITE" id="PS50022"/>
    </source>
</evidence>
<dbReference type="Pfam" id="PF01074">
    <property type="entry name" value="Glyco_hydro_38N"/>
    <property type="match status" value="1"/>
</dbReference>
<dbReference type="Pfam" id="PF00754">
    <property type="entry name" value="F5_F8_type_C"/>
    <property type="match status" value="1"/>
</dbReference>
<dbReference type="GO" id="GO:0046872">
    <property type="term" value="F:metal ion binding"/>
    <property type="evidence" value="ECO:0007669"/>
    <property type="project" value="UniProtKB-KW"/>
</dbReference>
<dbReference type="InterPro" id="IPR013780">
    <property type="entry name" value="Glyco_hydro_b"/>
</dbReference>
<dbReference type="Gene3D" id="2.70.98.30">
    <property type="entry name" value="Golgi alpha-mannosidase II, domain 4"/>
    <property type="match status" value="1"/>
</dbReference>
<dbReference type="Gene3D" id="2.60.40.2220">
    <property type="match status" value="1"/>
</dbReference>
<dbReference type="SMART" id="SM00872">
    <property type="entry name" value="Alpha-mann_mid"/>
    <property type="match status" value="1"/>
</dbReference>
<dbReference type="GO" id="GO:0009313">
    <property type="term" value="P:oligosaccharide catabolic process"/>
    <property type="evidence" value="ECO:0007669"/>
    <property type="project" value="TreeGrafter"/>
</dbReference>
<dbReference type="InterPro" id="IPR026444">
    <property type="entry name" value="Secre_tail"/>
</dbReference>
<gene>
    <name evidence="6" type="ORF">OM075_15875</name>
</gene>
<feature type="domain" description="F5/8 type C" evidence="5">
    <location>
        <begin position="1273"/>
        <end position="1416"/>
    </location>
</feature>
<dbReference type="Proteomes" id="UP001209229">
    <property type="component" value="Unassembled WGS sequence"/>
</dbReference>
<dbReference type="Gene3D" id="1.20.1270.50">
    <property type="entry name" value="Glycoside hydrolase family 38, central domain"/>
    <property type="match status" value="1"/>
</dbReference>
<evidence type="ECO:0000256" key="4">
    <source>
        <dbReference type="ARBA" id="ARBA00023295"/>
    </source>
</evidence>
<dbReference type="PANTHER" id="PTHR46017:SF1">
    <property type="entry name" value="ALPHA-MANNOSIDASE 2C1"/>
    <property type="match status" value="1"/>
</dbReference>
<dbReference type="Pfam" id="PF17677">
    <property type="entry name" value="Glyco_hydro38C2"/>
    <property type="match status" value="1"/>
</dbReference>
<dbReference type="InterPro" id="IPR041147">
    <property type="entry name" value="GH38_C"/>
</dbReference>
<keyword evidence="4" id="KW-0326">Glycosidase</keyword>
<keyword evidence="3" id="KW-0378">Hydrolase</keyword>
<dbReference type="GO" id="GO:0006013">
    <property type="term" value="P:mannose metabolic process"/>
    <property type="evidence" value="ECO:0007669"/>
    <property type="project" value="InterPro"/>
</dbReference>
<dbReference type="SUPFAM" id="SSF88688">
    <property type="entry name" value="Families 57/38 glycoside transferase middle domain"/>
    <property type="match status" value="1"/>
</dbReference>